<dbReference type="Pfam" id="PF00657">
    <property type="entry name" value="Lipase_GDSL"/>
    <property type="match status" value="2"/>
</dbReference>
<dbReference type="EMBL" id="CP097509">
    <property type="protein sequence ID" value="URE20496.1"/>
    <property type="molecule type" value="Genomic_DNA"/>
</dbReference>
<evidence type="ECO:0000256" key="3">
    <source>
        <dbReference type="SAM" id="SignalP"/>
    </source>
</evidence>
<evidence type="ECO:0000313" key="4">
    <source>
        <dbReference type="EMBL" id="URE20496.1"/>
    </source>
</evidence>
<gene>
    <name evidence="4" type="ORF">MUK42_11598</name>
</gene>
<keyword evidence="2" id="KW-0325">Glycoprotein</keyword>
<dbReference type="Proteomes" id="UP001055439">
    <property type="component" value="Chromosome 7"/>
</dbReference>
<proteinExistence type="inferred from homology"/>
<evidence type="ECO:0000256" key="1">
    <source>
        <dbReference type="ARBA" id="ARBA00008668"/>
    </source>
</evidence>
<dbReference type="SUPFAM" id="SSF52266">
    <property type="entry name" value="SGNH hydrolase"/>
    <property type="match status" value="2"/>
</dbReference>
<dbReference type="InterPro" id="IPR036514">
    <property type="entry name" value="SGNH_hydro_sf"/>
</dbReference>
<name>A0A9E7KK98_9LILI</name>
<dbReference type="GO" id="GO:0016788">
    <property type="term" value="F:hydrolase activity, acting on ester bonds"/>
    <property type="evidence" value="ECO:0007669"/>
    <property type="project" value="InterPro"/>
</dbReference>
<dbReference type="InterPro" id="IPR001087">
    <property type="entry name" value="GDSL"/>
</dbReference>
<protein>
    <submittedName>
        <fullName evidence="4">GDSL esterase lipase</fullName>
    </submittedName>
</protein>
<accession>A0A9E7KK98</accession>
<dbReference type="PANTHER" id="PTHR22835">
    <property type="entry name" value="ZINC FINGER FYVE DOMAIN CONTAINING PROTEIN"/>
    <property type="match status" value="1"/>
</dbReference>
<keyword evidence="3" id="KW-0732">Signal</keyword>
<keyword evidence="5" id="KW-1185">Reference proteome</keyword>
<reference evidence="4" key="1">
    <citation type="submission" date="2022-05" db="EMBL/GenBank/DDBJ databases">
        <title>The Musa troglodytarum L. genome provides insights into the mechanism of non-climacteric behaviour and enrichment of carotenoids.</title>
        <authorList>
            <person name="Wang J."/>
        </authorList>
    </citation>
    <scope>NUCLEOTIDE SEQUENCE</scope>
    <source>
        <tissue evidence="4">Leaf</tissue>
    </source>
</reference>
<feature type="chain" id="PRO_5039250271" evidence="3">
    <location>
        <begin position="20"/>
        <end position="650"/>
    </location>
</feature>
<dbReference type="AlphaFoldDB" id="A0A9E7KK98"/>
<organism evidence="4 5">
    <name type="scientific">Musa troglodytarum</name>
    <name type="common">fe'i banana</name>
    <dbReference type="NCBI Taxonomy" id="320322"/>
    <lineage>
        <taxon>Eukaryota</taxon>
        <taxon>Viridiplantae</taxon>
        <taxon>Streptophyta</taxon>
        <taxon>Embryophyta</taxon>
        <taxon>Tracheophyta</taxon>
        <taxon>Spermatophyta</taxon>
        <taxon>Magnoliopsida</taxon>
        <taxon>Liliopsida</taxon>
        <taxon>Zingiberales</taxon>
        <taxon>Musaceae</taxon>
        <taxon>Musa</taxon>
    </lineage>
</organism>
<feature type="signal peptide" evidence="3">
    <location>
        <begin position="1"/>
        <end position="19"/>
    </location>
</feature>
<dbReference type="PANTHER" id="PTHR22835:SF659">
    <property type="entry name" value="GDSL LIPASE_ACYLHYDROLASE, PUTATIVE (AFU_ORTHOLOGUE AFUA_2G00510)-RELATED"/>
    <property type="match status" value="1"/>
</dbReference>
<evidence type="ECO:0000256" key="2">
    <source>
        <dbReference type="ARBA" id="ARBA00023180"/>
    </source>
</evidence>
<sequence length="650" mass="71533">MKLLVLFFVLTSSFDISFSQRYNALFNFGDSLSDTGNVVISSLPYGMTYFGRATGRASDGRLVIDFIAEGIGLPHLPPNTAKNVSFHRGVNFAFIAAPALPFEFYHERGLSKGLWVSRSCCLPSAARRKVSCDPMSCILISPSSSYMCSSTHHEIVGDADCKDFLSKSLVVFGEFGGNDYNTGIFGGLPVLEVRSTFVPRITQAIAEGVERLIGLGAVDLIVPSVLPVGCFPLYLTLYSSSNPEDYGPRSGCARKLNALSWYHNALLRRQRNRLRQKYPTADYHAQVFDFALKPLKYGFKDGALRTCCGAAGMGRYNFNLRAKCDQNGPSVCPDPTTHVSWDGIHMTEAAHRIIVHFDAWPLPEAVGLPLLPPSTAKGKNFRRGANFAYTAATALEFGFFDRRGLSGKLWVNSSLSSQVRSFEKMMPSLCSSTQVCKAYLSRSLFIVGEFGGNDYNTAIFASRSMAEVNSYVPKVMRAIKFGVQRLIGHGAIDIVVPGMLPIGCFPLYLTLYGSSNKNDYTDIGCLRNYNDFAAHHNSFLQRVIYGLQRKYSWTRIRYADYYSPTLRFASNPTKYGFTGGALKACCGAGGSGKYNVNLGKVCAKRGSSVCKDPSTYVSWDGSHLTETAYNLIADGWLRGPYAKPSIMQWS</sequence>
<evidence type="ECO:0000313" key="5">
    <source>
        <dbReference type="Proteomes" id="UP001055439"/>
    </source>
</evidence>
<dbReference type="Gene3D" id="3.40.50.1110">
    <property type="entry name" value="SGNH hydrolase"/>
    <property type="match status" value="2"/>
</dbReference>
<dbReference type="OrthoDB" id="1600564at2759"/>
<comment type="similarity">
    <text evidence="1">Belongs to the 'GDSL' lipolytic enzyme family.</text>
</comment>